<dbReference type="RefSeq" id="WP_162663826.1">
    <property type="nucleotide sequence ID" value="NZ_CP048020.1"/>
</dbReference>
<dbReference type="KEGG" id="trz:GWP43_08720"/>
<evidence type="ECO:0000313" key="3">
    <source>
        <dbReference type="Proteomes" id="UP000464374"/>
    </source>
</evidence>
<sequence length="399" mass="44372">MKRILSFLIIAGGMTMYAAALDFGVNLSNSTELNGTNKTFNISQANAVEAFVEFPVKDFSSIYISGEARFSGAFPINPKGAAQLLPIHQAFRLKRTDWSGNKIFNEIGLQWSVGRTSFNDYSNKILSGLFDGGKINLIIKKANIAFALGYTGLTYKTDAQIKIDLDDIERLNNKKKVLAPQRLFFLLSASFQEVIPSHTIGFDALAQFDLLKLTGRTHTQYFIPYIHGRIGRNINWQYWIALQLGEAPKFTYSLASGLAVQYFNPNWRYFTVTGKLNWAAGNYDGTGPMRSFVPITDTKQTVVANGSISSFSNTLTGGLTVNARPIQGLLTELSYILLTSPNTIRSPAYMGSELSAKVAYQFHNDFDASFTGGIFIPNRKVITAYNLRWLTELTFTVKL</sequence>
<reference evidence="2 3" key="1">
    <citation type="submission" date="2020-01" db="EMBL/GenBank/DDBJ databases">
        <title>Complete genome sequence of a human oral phylogroup 1 Treponema sp. strain ATCC 700766, originally isolated from periodontitis dental plaque.</title>
        <authorList>
            <person name="Chan Y."/>
            <person name="Huo Y.-B."/>
            <person name="Yu X.-L."/>
            <person name="Zeng H."/>
            <person name="Leung W.-K."/>
            <person name="Watt R.M."/>
        </authorList>
    </citation>
    <scope>NUCLEOTIDE SEQUENCE [LARGE SCALE GENOMIC DNA]</scope>
    <source>
        <strain evidence="2 3">OMZ 804</strain>
    </source>
</reference>
<accession>A0A6P1Y135</accession>
<feature type="chain" id="PRO_5026681315" evidence="1">
    <location>
        <begin position="21"/>
        <end position="399"/>
    </location>
</feature>
<keyword evidence="1" id="KW-0732">Signal</keyword>
<dbReference type="Proteomes" id="UP000464374">
    <property type="component" value="Chromosome"/>
</dbReference>
<proteinExistence type="predicted"/>
<dbReference type="EMBL" id="CP048020">
    <property type="protein sequence ID" value="QHX43508.1"/>
    <property type="molecule type" value="Genomic_DNA"/>
</dbReference>
<organism evidence="2 3">
    <name type="scientific">Treponema vincentii</name>
    <dbReference type="NCBI Taxonomy" id="69710"/>
    <lineage>
        <taxon>Bacteria</taxon>
        <taxon>Pseudomonadati</taxon>
        <taxon>Spirochaetota</taxon>
        <taxon>Spirochaetia</taxon>
        <taxon>Spirochaetales</taxon>
        <taxon>Treponemataceae</taxon>
        <taxon>Treponema</taxon>
    </lineage>
</organism>
<feature type="signal peptide" evidence="1">
    <location>
        <begin position="1"/>
        <end position="20"/>
    </location>
</feature>
<evidence type="ECO:0000256" key="1">
    <source>
        <dbReference type="SAM" id="SignalP"/>
    </source>
</evidence>
<name>A0A6P1Y135_9SPIR</name>
<dbReference type="AlphaFoldDB" id="A0A6P1Y135"/>
<evidence type="ECO:0000313" key="2">
    <source>
        <dbReference type="EMBL" id="QHX43508.1"/>
    </source>
</evidence>
<gene>
    <name evidence="2" type="ORF">GWP43_08720</name>
</gene>
<protein>
    <submittedName>
        <fullName evidence="2">Uncharacterized protein</fullName>
    </submittedName>
</protein>